<dbReference type="RefSeq" id="WP_416206711.1">
    <property type="nucleotide sequence ID" value="NZ_JBBKTX010000019.1"/>
</dbReference>
<feature type="transmembrane region" description="Helical" evidence="1">
    <location>
        <begin position="104"/>
        <end position="122"/>
    </location>
</feature>
<reference evidence="2 3" key="1">
    <citation type="submission" date="2024-03" db="EMBL/GenBank/DDBJ databases">
        <title>High-quality draft genome sequence of Oceanobacter sp. wDCs-4.</title>
        <authorList>
            <person name="Dong C."/>
        </authorList>
    </citation>
    <scope>NUCLEOTIDE SEQUENCE [LARGE SCALE GENOMIC DNA]</scope>
    <source>
        <strain evidence="3">wDCs-4</strain>
    </source>
</reference>
<keyword evidence="1" id="KW-1133">Transmembrane helix</keyword>
<organism evidence="2 3">
    <name type="scientific">Oceanobacter antarcticus</name>
    <dbReference type="NCBI Taxonomy" id="3133425"/>
    <lineage>
        <taxon>Bacteria</taxon>
        <taxon>Pseudomonadati</taxon>
        <taxon>Pseudomonadota</taxon>
        <taxon>Gammaproteobacteria</taxon>
        <taxon>Oceanospirillales</taxon>
        <taxon>Oceanospirillaceae</taxon>
        <taxon>Oceanobacter</taxon>
    </lineage>
</organism>
<gene>
    <name evidence="2" type="ORF">WG929_14900</name>
</gene>
<feature type="transmembrane region" description="Helical" evidence="1">
    <location>
        <begin position="61"/>
        <end position="84"/>
    </location>
</feature>
<evidence type="ECO:0008006" key="4">
    <source>
        <dbReference type="Google" id="ProtNLM"/>
    </source>
</evidence>
<name>A0ABW8NL52_9GAMM</name>
<evidence type="ECO:0000313" key="3">
    <source>
        <dbReference type="Proteomes" id="UP001620597"/>
    </source>
</evidence>
<dbReference type="EMBL" id="JBBKTX010000019">
    <property type="protein sequence ID" value="MFK4753701.1"/>
    <property type="molecule type" value="Genomic_DNA"/>
</dbReference>
<feature type="transmembrane region" description="Helical" evidence="1">
    <location>
        <begin position="32"/>
        <end position="49"/>
    </location>
</feature>
<proteinExistence type="predicted"/>
<accession>A0ABW8NL52</accession>
<dbReference type="Proteomes" id="UP001620597">
    <property type="component" value="Unassembled WGS sequence"/>
</dbReference>
<feature type="transmembrane region" description="Helical" evidence="1">
    <location>
        <begin position="6"/>
        <end position="23"/>
    </location>
</feature>
<keyword evidence="1" id="KW-0812">Transmembrane</keyword>
<keyword evidence="3" id="KW-1185">Reference proteome</keyword>
<evidence type="ECO:0000256" key="1">
    <source>
        <dbReference type="SAM" id="Phobius"/>
    </source>
</evidence>
<sequence>MFALNSLFWLEILLILLVVAFVARRSGSWKRPLFWLAALLFLVAMNPWLDTLARHSIWLHSWQSVVVHHLVPILWLAAFMEASIPAGSHTRDSNSQGDGQWQSLLFWFGLGIAGVLAWGGMLPVLHQPLMDSPLFYAMSKWTMALGGLWLCSSPQRVQQHSHTVCLVMLLPLVGLGLAMLLSPLLYRMTTAVTEYPGGSLVVELLPLSLPGIVDQWLGGAILLSGALSYWLMNRMLQRPSVQASPVEAADGVRQSLRCLRPDRVSLGVSPNRRRYS</sequence>
<keyword evidence="1" id="KW-0472">Membrane</keyword>
<protein>
    <recommendedName>
        <fullName evidence="4">Cytochrome c oxidase assembly factor CtaG</fullName>
    </recommendedName>
</protein>
<comment type="caution">
    <text evidence="2">The sequence shown here is derived from an EMBL/GenBank/DDBJ whole genome shotgun (WGS) entry which is preliminary data.</text>
</comment>
<feature type="transmembrane region" description="Helical" evidence="1">
    <location>
        <begin position="164"/>
        <end position="186"/>
    </location>
</feature>
<evidence type="ECO:0000313" key="2">
    <source>
        <dbReference type="EMBL" id="MFK4753701.1"/>
    </source>
</evidence>
<feature type="transmembrane region" description="Helical" evidence="1">
    <location>
        <begin position="134"/>
        <end position="152"/>
    </location>
</feature>
<feature type="transmembrane region" description="Helical" evidence="1">
    <location>
        <begin position="215"/>
        <end position="232"/>
    </location>
</feature>